<comment type="caution">
    <text evidence="1">The sequence shown here is derived from an EMBL/GenBank/DDBJ whole genome shotgun (WGS) entry which is preliminary data.</text>
</comment>
<reference evidence="1 2" key="1">
    <citation type="submission" date="2018-02" db="EMBL/GenBank/DDBJ databases">
        <title>Draft genome sequence of Mycobacterium virginiense isolated from mud of a swine farm in Japan.</title>
        <authorList>
            <person name="Ohya K."/>
        </authorList>
    </citation>
    <scope>NUCLEOTIDE SEQUENCE [LARGE SCALE GENOMIC DNA]</scope>
    <source>
        <strain evidence="1 2">GF75</strain>
    </source>
</reference>
<name>A0A9X7NYB6_9MYCO</name>
<evidence type="ECO:0000313" key="2">
    <source>
        <dbReference type="Proteomes" id="UP000237911"/>
    </source>
</evidence>
<dbReference type="EMBL" id="PUEV01000056">
    <property type="protein sequence ID" value="PQM51805.1"/>
    <property type="molecule type" value="Genomic_DNA"/>
</dbReference>
<dbReference type="RefSeq" id="WP_105295223.1">
    <property type="nucleotide sequence ID" value="NZ_PUEV01000056.1"/>
</dbReference>
<sequence>MLTTDQRWLLWAVGLSITRALIDDAGLDHYMASMCGGTRHLDDGPDWLTSFETRANKITGGPLLGDVRVTVTRAEIRRFRATIPADLLAELKAIDKARLDEHRRTELWCHCRSREPHQDFLGRDRYHPSAAEDAERLAIAMDLIDQERDCLRRILGVDAEPVGQLELFEVANA</sequence>
<dbReference type="AlphaFoldDB" id="A0A9X7NYB6"/>
<keyword evidence="2" id="KW-1185">Reference proteome</keyword>
<organism evidence="1 2">
    <name type="scientific">Mycolicibacter virginiensis</name>
    <dbReference type="NCBI Taxonomy" id="1795032"/>
    <lineage>
        <taxon>Bacteria</taxon>
        <taxon>Bacillati</taxon>
        <taxon>Actinomycetota</taxon>
        <taxon>Actinomycetes</taxon>
        <taxon>Mycobacteriales</taxon>
        <taxon>Mycobacteriaceae</taxon>
        <taxon>Mycolicibacter</taxon>
    </lineage>
</organism>
<gene>
    <name evidence="1" type="ORF">C5U48_12830</name>
</gene>
<protein>
    <submittedName>
        <fullName evidence="1">Uncharacterized protein</fullName>
    </submittedName>
</protein>
<accession>A0A9X7NYB6</accession>
<proteinExistence type="predicted"/>
<dbReference type="Proteomes" id="UP000237911">
    <property type="component" value="Unassembled WGS sequence"/>
</dbReference>
<evidence type="ECO:0000313" key="1">
    <source>
        <dbReference type="EMBL" id="PQM51805.1"/>
    </source>
</evidence>